<feature type="domain" description="CTCK" evidence="5">
    <location>
        <begin position="16"/>
        <end position="104"/>
    </location>
</feature>
<sequence>MEALSADIHRTPNCHTQVYKQRVKMQGCLPKVVVGRFCHGTCTSFYIPRLRAHRFKASFQTCAACVPKDMETITVTLDCPLMNPPQQTQDIVMVKKCECRAVKILV</sequence>
<dbReference type="Gene3D" id="2.10.90.10">
    <property type="entry name" value="Cystine-knot cytokines"/>
    <property type="match status" value="1"/>
</dbReference>
<organism evidence="6 7">
    <name type="scientific">Mesorhabditis spiculigera</name>
    <dbReference type="NCBI Taxonomy" id="96644"/>
    <lineage>
        <taxon>Eukaryota</taxon>
        <taxon>Metazoa</taxon>
        <taxon>Ecdysozoa</taxon>
        <taxon>Nematoda</taxon>
        <taxon>Chromadorea</taxon>
        <taxon>Rhabditida</taxon>
        <taxon>Rhabditina</taxon>
        <taxon>Rhabditomorpha</taxon>
        <taxon>Rhabditoidea</taxon>
        <taxon>Rhabditidae</taxon>
        <taxon>Mesorhabditinae</taxon>
        <taxon>Mesorhabditis</taxon>
    </lineage>
</organism>
<keyword evidence="4" id="KW-1015">Disulfide bond</keyword>
<dbReference type="EMBL" id="CATQJA010000153">
    <property type="protein sequence ID" value="CAJ0557906.1"/>
    <property type="molecule type" value="Genomic_DNA"/>
</dbReference>
<dbReference type="GO" id="GO:0009887">
    <property type="term" value="P:animal organ morphogenesis"/>
    <property type="evidence" value="ECO:0007669"/>
    <property type="project" value="TreeGrafter"/>
</dbReference>
<dbReference type="InterPro" id="IPR006207">
    <property type="entry name" value="Cys_knot_C"/>
</dbReference>
<dbReference type="SUPFAM" id="SSF57501">
    <property type="entry name" value="Cystine-knot cytokines"/>
    <property type="match status" value="1"/>
</dbReference>
<feature type="non-terminal residue" evidence="6">
    <location>
        <position position="1"/>
    </location>
</feature>
<protein>
    <recommendedName>
        <fullName evidence="5">CTCK domain-containing protein</fullName>
    </recommendedName>
</protein>
<accession>A0AA36C4C4</accession>
<dbReference type="PANTHER" id="PTHR15283">
    <property type="entry name" value="GREMLIN 1"/>
    <property type="match status" value="1"/>
</dbReference>
<reference evidence="6" key="1">
    <citation type="submission" date="2023-06" db="EMBL/GenBank/DDBJ databases">
        <authorList>
            <person name="Delattre M."/>
        </authorList>
    </citation>
    <scope>NUCLEOTIDE SEQUENCE</scope>
    <source>
        <strain evidence="6">AF72</strain>
    </source>
</reference>
<evidence type="ECO:0000313" key="7">
    <source>
        <dbReference type="Proteomes" id="UP001177023"/>
    </source>
</evidence>
<dbReference type="GO" id="GO:0036122">
    <property type="term" value="F:BMP binding"/>
    <property type="evidence" value="ECO:0007669"/>
    <property type="project" value="TreeGrafter"/>
</dbReference>
<keyword evidence="2" id="KW-0964">Secreted</keyword>
<evidence type="ECO:0000256" key="2">
    <source>
        <dbReference type="ARBA" id="ARBA00022525"/>
    </source>
</evidence>
<keyword evidence="3" id="KW-0732">Signal</keyword>
<comment type="subcellular location">
    <subcellularLocation>
        <location evidence="1">Secreted</location>
    </subcellularLocation>
</comment>
<evidence type="ECO:0000259" key="5">
    <source>
        <dbReference type="SMART" id="SM00041"/>
    </source>
</evidence>
<dbReference type="GO" id="GO:0038098">
    <property type="term" value="P:sequestering of BMP from receptor via BMP binding"/>
    <property type="evidence" value="ECO:0007669"/>
    <property type="project" value="TreeGrafter"/>
</dbReference>
<evidence type="ECO:0000313" key="6">
    <source>
        <dbReference type="EMBL" id="CAJ0557906.1"/>
    </source>
</evidence>
<dbReference type="Proteomes" id="UP001177023">
    <property type="component" value="Unassembled WGS sequence"/>
</dbReference>
<evidence type="ECO:0000256" key="3">
    <source>
        <dbReference type="ARBA" id="ARBA00022729"/>
    </source>
</evidence>
<comment type="caution">
    <text evidence="6">The sequence shown here is derived from an EMBL/GenBank/DDBJ whole genome shotgun (WGS) entry which is preliminary data.</text>
</comment>
<dbReference type="PANTHER" id="PTHR15283:SF4">
    <property type="entry name" value="BURSICON"/>
    <property type="match status" value="1"/>
</dbReference>
<name>A0AA36C4C4_9BILA</name>
<dbReference type="GO" id="GO:0048018">
    <property type="term" value="F:receptor ligand activity"/>
    <property type="evidence" value="ECO:0007669"/>
    <property type="project" value="TreeGrafter"/>
</dbReference>
<evidence type="ECO:0000256" key="1">
    <source>
        <dbReference type="ARBA" id="ARBA00004613"/>
    </source>
</evidence>
<dbReference type="InterPro" id="IPR029034">
    <property type="entry name" value="Cystine-knot_cytokine"/>
</dbReference>
<dbReference type="Pfam" id="PF03045">
    <property type="entry name" value="DAN"/>
    <property type="match status" value="1"/>
</dbReference>
<proteinExistence type="predicted"/>
<dbReference type="AlphaFoldDB" id="A0AA36C4C4"/>
<dbReference type="SMART" id="SM00041">
    <property type="entry name" value="CT"/>
    <property type="match status" value="1"/>
</dbReference>
<gene>
    <name evidence="6" type="ORF">MSPICULIGERA_LOCUS653</name>
</gene>
<evidence type="ECO:0000256" key="4">
    <source>
        <dbReference type="ARBA" id="ARBA00023157"/>
    </source>
</evidence>
<keyword evidence="7" id="KW-1185">Reference proteome</keyword>
<dbReference type="GO" id="GO:0005615">
    <property type="term" value="C:extracellular space"/>
    <property type="evidence" value="ECO:0007669"/>
    <property type="project" value="TreeGrafter"/>
</dbReference>
<dbReference type="InterPro" id="IPR004133">
    <property type="entry name" value="DAN_dom"/>
</dbReference>